<sequence>MAVGYQSIKLLTFLITILALFIVSVQQAENPVPALDAFEQEAVYRALELVNSDVPWRVIFPDDLCVSAPHGVVCDYFLGENSTSSAHVTELSFGYVSDYNSNPPCAPNATLPSWIFSSFPQLRKLFVFSCFVGQSRVSFPEFPAGCGAELEELVLIDNPSLSGSLEGIVRSLVNLRKLVITGSGFHGGIPDEVGELTRLEKLTLSGNRLNGVVPRSLMNLTSLKLLDLSRNGFYGTLPESFGQLSGLLKLDLSFNQFNGRIPDQIGDLSELEFLDLSFNRFGSFGVPLFLSEMLKLKEVYLSGNELGGEIPDAWEKLLEGLKGLGLSTMGLTGEIPESMAASLKSLSYLGLENNSLEEKVPDGFLEMENLGEISLENNKLSGVIRFRAGVTAKRLKLAGNPGLCVDRSLTGEGISSDSHRHGSRSSISFFFSG</sequence>
<dbReference type="GO" id="GO:0016020">
    <property type="term" value="C:membrane"/>
    <property type="evidence" value="ECO:0007669"/>
    <property type="project" value="UniProtKB-SubCell"/>
</dbReference>
<feature type="region of interest" description="Disordered" evidence="7">
    <location>
        <begin position="414"/>
        <end position="433"/>
    </location>
</feature>
<proteinExistence type="predicted"/>
<dbReference type="EnsemblPlants" id="Kaladp0069s0083.1.v1.1">
    <property type="protein sequence ID" value="Kaladp0069s0083.1.v1.1"/>
    <property type="gene ID" value="Kaladp0069s0083.v1.1"/>
</dbReference>
<evidence type="ECO:0000256" key="6">
    <source>
        <dbReference type="ARBA" id="ARBA00023180"/>
    </source>
</evidence>
<evidence type="ECO:0000313" key="11">
    <source>
        <dbReference type="Proteomes" id="UP000594263"/>
    </source>
</evidence>
<protein>
    <recommendedName>
        <fullName evidence="9">Disease resistance R13L4/SHOC-2-like LRR domain-containing protein</fullName>
    </recommendedName>
</protein>
<evidence type="ECO:0000259" key="9">
    <source>
        <dbReference type="Pfam" id="PF23598"/>
    </source>
</evidence>
<dbReference type="Gramene" id="Kaladp0069s0083.1.v1.1">
    <property type="protein sequence ID" value="Kaladp0069s0083.1.v1.1"/>
    <property type="gene ID" value="Kaladp0069s0083.v1.1"/>
</dbReference>
<dbReference type="PANTHER" id="PTHR48009:SF16">
    <property type="entry name" value="LEUCINE-RICH REPEAT-CONTAINING N-TERMINAL PLANT-TYPE DOMAIN-CONTAINING PROTEIN"/>
    <property type="match status" value="1"/>
</dbReference>
<dbReference type="Proteomes" id="UP000594263">
    <property type="component" value="Unplaced"/>
</dbReference>
<evidence type="ECO:0000256" key="1">
    <source>
        <dbReference type="ARBA" id="ARBA00004370"/>
    </source>
</evidence>
<dbReference type="AlphaFoldDB" id="A0A7N0UK52"/>
<feature type="domain" description="Disease resistance R13L4/SHOC-2-like LRR" evidence="9">
    <location>
        <begin position="167"/>
        <end position="375"/>
    </location>
</feature>
<evidence type="ECO:0000256" key="7">
    <source>
        <dbReference type="SAM" id="MobiDB-lite"/>
    </source>
</evidence>
<keyword evidence="3 8" id="KW-0732">Signal</keyword>
<accession>A0A7N0UK52</accession>
<evidence type="ECO:0000256" key="4">
    <source>
        <dbReference type="ARBA" id="ARBA00022737"/>
    </source>
</evidence>
<dbReference type="PANTHER" id="PTHR48009">
    <property type="entry name" value="LEUCINE-RICH REPEAT (LRR) FAMILY PROTEIN"/>
    <property type="match status" value="1"/>
</dbReference>
<dbReference type="SMART" id="SM00369">
    <property type="entry name" value="LRR_TYP"/>
    <property type="match status" value="6"/>
</dbReference>
<dbReference type="InterPro" id="IPR053213">
    <property type="entry name" value="RLP29"/>
</dbReference>
<name>A0A7N0UK52_KALFE</name>
<keyword evidence="4" id="KW-0677">Repeat</keyword>
<dbReference type="FunFam" id="3.80.10.10:FF:000041">
    <property type="entry name" value="LRR receptor-like serine/threonine-protein kinase ERECTA"/>
    <property type="match status" value="2"/>
</dbReference>
<dbReference type="InterPro" id="IPR003591">
    <property type="entry name" value="Leu-rich_rpt_typical-subtyp"/>
</dbReference>
<dbReference type="OMA" id="INSAIPW"/>
<dbReference type="Pfam" id="PF23598">
    <property type="entry name" value="LRR_14"/>
    <property type="match status" value="1"/>
</dbReference>
<evidence type="ECO:0000256" key="3">
    <source>
        <dbReference type="ARBA" id="ARBA00022729"/>
    </source>
</evidence>
<evidence type="ECO:0000256" key="5">
    <source>
        <dbReference type="ARBA" id="ARBA00023136"/>
    </source>
</evidence>
<keyword evidence="6" id="KW-0325">Glycoprotein</keyword>
<evidence type="ECO:0000256" key="8">
    <source>
        <dbReference type="SAM" id="SignalP"/>
    </source>
</evidence>
<keyword evidence="2" id="KW-0433">Leucine-rich repeat</keyword>
<reference evidence="10" key="1">
    <citation type="submission" date="2021-01" db="UniProtKB">
        <authorList>
            <consortium name="EnsemblPlants"/>
        </authorList>
    </citation>
    <scope>IDENTIFICATION</scope>
</reference>
<evidence type="ECO:0000313" key="10">
    <source>
        <dbReference type="EnsemblPlants" id="Kaladp0069s0083.1.v1.1"/>
    </source>
</evidence>
<dbReference type="Gene3D" id="3.80.10.10">
    <property type="entry name" value="Ribonuclease Inhibitor"/>
    <property type="match status" value="1"/>
</dbReference>
<comment type="subcellular location">
    <subcellularLocation>
        <location evidence="1">Membrane</location>
    </subcellularLocation>
</comment>
<keyword evidence="11" id="KW-1185">Reference proteome</keyword>
<organism evidence="10 11">
    <name type="scientific">Kalanchoe fedtschenkoi</name>
    <name type="common">Lavender scallops</name>
    <name type="synonym">South American air plant</name>
    <dbReference type="NCBI Taxonomy" id="63787"/>
    <lineage>
        <taxon>Eukaryota</taxon>
        <taxon>Viridiplantae</taxon>
        <taxon>Streptophyta</taxon>
        <taxon>Embryophyta</taxon>
        <taxon>Tracheophyta</taxon>
        <taxon>Spermatophyta</taxon>
        <taxon>Magnoliopsida</taxon>
        <taxon>eudicotyledons</taxon>
        <taxon>Gunneridae</taxon>
        <taxon>Pentapetalae</taxon>
        <taxon>Saxifragales</taxon>
        <taxon>Crassulaceae</taxon>
        <taxon>Kalanchoe</taxon>
    </lineage>
</organism>
<dbReference type="InterPro" id="IPR055414">
    <property type="entry name" value="LRR_R13L4/SHOC2-like"/>
</dbReference>
<evidence type="ECO:0000256" key="2">
    <source>
        <dbReference type="ARBA" id="ARBA00022614"/>
    </source>
</evidence>
<keyword evidence="5" id="KW-0472">Membrane</keyword>
<feature type="signal peptide" evidence="8">
    <location>
        <begin position="1"/>
        <end position="27"/>
    </location>
</feature>
<feature type="chain" id="PRO_5029531273" description="Disease resistance R13L4/SHOC-2-like LRR domain-containing protein" evidence="8">
    <location>
        <begin position="28"/>
        <end position="433"/>
    </location>
</feature>
<dbReference type="SUPFAM" id="SSF52058">
    <property type="entry name" value="L domain-like"/>
    <property type="match status" value="1"/>
</dbReference>
<dbReference type="InterPro" id="IPR032675">
    <property type="entry name" value="LRR_dom_sf"/>
</dbReference>
<feature type="compositionally biased region" description="Low complexity" evidence="7">
    <location>
        <begin position="424"/>
        <end position="433"/>
    </location>
</feature>